<accession>A0AAV5FNT2</accession>
<gene>
    <name evidence="2" type="primary">gb26393</name>
    <name evidence="2" type="ORF">PR202_gb26393</name>
</gene>
<evidence type="ECO:0000313" key="2">
    <source>
        <dbReference type="EMBL" id="GJN37438.1"/>
    </source>
</evidence>
<evidence type="ECO:0000259" key="1">
    <source>
        <dbReference type="Pfam" id="PF07859"/>
    </source>
</evidence>
<feature type="domain" description="Alpha/beta hydrolase fold-3" evidence="1">
    <location>
        <begin position="3"/>
        <end position="68"/>
    </location>
</feature>
<reference evidence="2" key="1">
    <citation type="journal article" date="2018" name="DNA Res.">
        <title>Multiple hybrid de novo genome assembly of finger millet, an orphan allotetraploid crop.</title>
        <authorList>
            <person name="Hatakeyama M."/>
            <person name="Aluri S."/>
            <person name="Balachadran M.T."/>
            <person name="Sivarajan S.R."/>
            <person name="Patrignani A."/>
            <person name="Gruter S."/>
            <person name="Poveda L."/>
            <person name="Shimizu-Inatsugi R."/>
            <person name="Baeten J."/>
            <person name="Francoijs K.J."/>
            <person name="Nataraja K.N."/>
            <person name="Reddy Y.A.N."/>
            <person name="Phadnis S."/>
            <person name="Ravikumar R.L."/>
            <person name="Schlapbach R."/>
            <person name="Sreeman S.M."/>
            <person name="Shimizu K.K."/>
        </authorList>
    </citation>
    <scope>NUCLEOTIDE SEQUENCE</scope>
</reference>
<evidence type="ECO:0000313" key="3">
    <source>
        <dbReference type="Proteomes" id="UP001054889"/>
    </source>
</evidence>
<name>A0AAV5FNT2_ELECO</name>
<dbReference type="AlphaFoldDB" id="A0AAV5FNT2"/>
<dbReference type="EMBL" id="BQKI01000095">
    <property type="protein sequence ID" value="GJN37438.1"/>
    <property type="molecule type" value="Genomic_DNA"/>
</dbReference>
<sequence>MFHPYCQRFTVELAANVLSVQYRLSLPSSSTAIMLSVQATLDADAKPWLVKLADFSRMFVCGISVGAKTWPSTSWSRPPKGRSCTTQSASPVTLLCVKRRSFGRRALHIEDVRPADTRCCVSVP</sequence>
<dbReference type="Pfam" id="PF07859">
    <property type="entry name" value="Abhydrolase_3"/>
    <property type="match status" value="1"/>
</dbReference>
<dbReference type="InterPro" id="IPR013094">
    <property type="entry name" value="AB_hydrolase_3"/>
</dbReference>
<reference evidence="2" key="2">
    <citation type="submission" date="2021-12" db="EMBL/GenBank/DDBJ databases">
        <title>Resequencing data analysis of finger millet.</title>
        <authorList>
            <person name="Hatakeyama M."/>
            <person name="Aluri S."/>
            <person name="Balachadran M.T."/>
            <person name="Sivarajan S.R."/>
            <person name="Poveda L."/>
            <person name="Shimizu-Inatsugi R."/>
            <person name="Schlapbach R."/>
            <person name="Sreeman S.M."/>
            <person name="Shimizu K.K."/>
        </authorList>
    </citation>
    <scope>NUCLEOTIDE SEQUENCE</scope>
</reference>
<proteinExistence type="predicted"/>
<dbReference type="GO" id="GO:0016787">
    <property type="term" value="F:hydrolase activity"/>
    <property type="evidence" value="ECO:0007669"/>
    <property type="project" value="InterPro"/>
</dbReference>
<organism evidence="2 3">
    <name type="scientific">Eleusine coracana subsp. coracana</name>
    <dbReference type="NCBI Taxonomy" id="191504"/>
    <lineage>
        <taxon>Eukaryota</taxon>
        <taxon>Viridiplantae</taxon>
        <taxon>Streptophyta</taxon>
        <taxon>Embryophyta</taxon>
        <taxon>Tracheophyta</taxon>
        <taxon>Spermatophyta</taxon>
        <taxon>Magnoliopsida</taxon>
        <taxon>Liliopsida</taxon>
        <taxon>Poales</taxon>
        <taxon>Poaceae</taxon>
        <taxon>PACMAD clade</taxon>
        <taxon>Chloridoideae</taxon>
        <taxon>Cynodonteae</taxon>
        <taxon>Eleusininae</taxon>
        <taxon>Eleusine</taxon>
    </lineage>
</organism>
<comment type="caution">
    <text evidence="2">The sequence shown here is derived from an EMBL/GenBank/DDBJ whole genome shotgun (WGS) entry which is preliminary data.</text>
</comment>
<keyword evidence="3" id="KW-1185">Reference proteome</keyword>
<dbReference type="Proteomes" id="UP001054889">
    <property type="component" value="Unassembled WGS sequence"/>
</dbReference>
<protein>
    <recommendedName>
        <fullName evidence="1">Alpha/beta hydrolase fold-3 domain-containing protein</fullName>
    </recommendedName>
</protein>